<evidence type="ECO:0000256" key="22">
    <source>
        <dbReference type="SAM" id="MobiDB-lite"/>
    </source>
</evidence>
<feature type="region of interest" description="Disordered" evidence="22">
    <location>
        <begin position="667"/>
        <end position="712"/>
    </location>
</feature>
<dbReference type="AlphaFoldDB" id="A0A6A3D4G9"/>
<sequence>MEGAGASKGKEEGSETTRYRGVRRRPWGKFAAEIRDSNRHGARVWLGTFNTAEEAARAYDRAAYAMRGHLAILNFPQEYPMGSGAGTAADASSSSSSSGKQVLELEYLDDKVLEELLDQNDDKKEEKKTWRIVMPYKEHIVSATNVFKATRVNPKSLRQEFKQCEGQFWYQSKVSSISIGRERENHERLREYGNKFILIISQDLWELVEEGIGETDDAAKMRENKNNDAKALYLLQQAVYDDIFPAILSDSSSREAWLTLQQEYREHSKIITVRLQTLRREFETSMMKKDETIQDFLFRVKGCRRSTSRERGRGITQGIQCHYCKRYGHVQAVCWRKQNQANYTEEDEFDGGEEDCGAFMAWVDPKANNQQVWFLDSGCSHHMTGNKSLLSGLDESYKRIVRLGDSKQLQVEGKGTVAMQNNHVVVSGFIITFDKSSCLVASKASGKVLKKDEALDHFKKFKNLVEKQSGEPIKALRTNRGGEFTSKDFWMFCEENGIHRELTTPYTPEKNGVAERKNRTVVEMTRSMLQEKGMPKHFWGEAVATVVYLLNISSTRVVPNRTPYEVWTGRRPRVSHLRIFGCVVYTLLNSLVRRKLDNKALKYVFVGYCNNSKAYRLFNPVSGKIVISRNVIFNEEGMWAWRENNEGVVQIEELNDDNHAEDVASITESESISPKNINNNSNSSSHVQSGTNTPSSIETISESSSTSEDTRPRGYISLNEIYEAIQALYVVDPNSFEEAVNKDEWKQAMEQELAAIKKNQTWELADLPENKEAIGVKWIFRTKFNADGSIQKHKLDWWLKAMLKNGIDYEEIFSHVARFETIYEESFKTSFGAAKRILRYIAGTLDLGIWYEHGIRYKLIGYTESDWAGCMEDRRSTPGYVFSIGSGVVSRSSKKQATVALSSSEVEYIAASATSCQAIWLRRLLGELNQQQKDATEVLCDNKAAIAMSKNHVHHGRTKHVDIKEHFIKELVAEGEISMQYCESKH</sequence>
<accession>A0A6A3D4G9</accession>
<evidence type="ECO:0000256" key="10">
    <source>
        <dbReference type="ARBA" id="ARBA00022840"/>
    </source>
</evidence>
<dbReference type="Pfam" id="PF22936">
    <property type="entry name" value="Pol_BBD"/>
    <property type="match status" value="1"/>
</dbReference>
<dbReference type="InterPro" id="IPR036397">
    <property type="entry name" value="RNaseH_sf"/>
</dbReference>
<evidence type="ECO:0000256" key="1">
    <source>
        <dbReference type="ARBA" id="ARBA00002180"/>
    </source>
</evidence>
<keyword evidence="5" id="KW-0540">Nuclease</keyword>
<dbReference type="CDD" id="cd00018">
    <property type="entry name" value="AP2"/>
    <property type="match status" value="1"/>
</dbReference>
<dbReference type="Gene3D" id="3.30.420.10">
    <property type="entry name" value="Ribonuclease H-like superfamily/Ribonuclease H"/>
    <property type="match status" value="1"/>
</dbReference>
<dbReference type="InterPro" id="IPR054722">
    <property type="entry name" value="PolX-like_BBD"/>
</dbReference>
<dbReference type="GO" id="GO:0046872">
    <property type="term" value="F:metal ion binding"/>
    <property type="evidence" value="ECO:0007669"/>
    <property type="project" value="UniProtKB-KW"/>
</dbReference>
<dbReference type="PANTHER" id="PTHR42648:SF11">
    <property type="entry name" value="TRANSPOSON TY4-P GAG-POL POLYPROTEIN"/>
    <property type="match status" value="1"/>
</dbReference>
<keyword evidence="6" id="KW-0479">Metal-binding</keyword>
<dbReference type="InterPro" id="IPR012337">
    <property type="entry name" value="RNaseH-like_sf"/>
</dbReference>
<proteinExistence type="inferred from homology"/>
<evidence type="ECO:0000256" key="11">
    <source>
        <dbReference type="ARBA" id="ARBA00022842"/>
    </source>
</evidence>
<keyword evidence="8" id="KW-0255">Endonuclease</keyword>
<dbReference type="InterPro" id="IPR057670">
    <property type="entry name" value="SH3_retrovirus"/>
</dbReference>
<feature type="domain" description="AP2/ERF" evidence="24">
    <location>
        <begin position="18"/>
        <end position="76"/>
    </location>
</feature>
<evidence type="ECO:0000256" key="19">
    <source>
        <dbReference type="ARBA" id="ARBA00023172"/>
    </source>
</evidence>
<feature type="domain" description="Integrase catalytic" evidence="23">
    <location>
        <begin position="394"/>
        <end position="571"/>
    </location>
</feature>
<evidence type="ECO:0000259" key="24">
    <source>
        <dbReference type="PROSITE" id="PS51032"/>
    </source>
</evidence>
<dbReference type="GO" id="GO:0008233">
    <property type="term" value="F:peptidase activity"/>
    <property type="evidence" value="ECO:0007669"/>
    <property type="project" value="UniProtKB-KW"/>
</dbReference>
<dbReference type="GO" id="GO:0003700">
    <property type="term" value="F:DNA-binding transcription factor activity"/>
    <property type="evidence" value="ECO:0007669"/>
    <property type="project" value="InterPro"/>
</dbReference>
<feature type="compositionally biased region" description="Basic and acidic residues" evidence="22">
    <location>
        <begin position="8"/>
        <end position="18"/>
    </location>
</feature>
<dbReference type="Gene3D" id="3.30.730.10">
    <property type="entry name" value="AP2/ERF domain"/>
    <property type="match status" value="1"/>
</dbReference>
<evidence type="ECO:0000256" key="17">
    <source>
        <dbReference type="ARBA" id="ARBA00023125"/>
    </source>
</evidence>
<dbReference type="CDD" id="cd09272">
    <property type="entry name" value="RNase_HI_RT_Ty1"/>
    <property type="match status" value="1"/>
</dbReference>
<evidence type="ECO:0000313" key="26">
    <source>
        <dbReference type="Proteomes" id="UP000436088"/>
    </source>
</evidence>
<keyword evidence="10" id="KW-0067">ATP-binding</keyword>
<dbReference type="SUPFAM" id="SSF54171">
    <property type="entry name" value="DNA-binding domain"/>
    <property type="match status" value="1"/>
</dbReference>
<dbReference type="GO" id="GO:0006310">
    <property type="term" value="P:DNA recombination"/>
    <property type="evidence" value="ECO:0007669"/>
    <property type="project" value="UniProtKB-KW"/>
</dbReference>
<keyword evidence="4" id="KW-0645">Protease</keyword>
<keyword evidence="14" id="KW-0548">Nucleotidyltransferase</keyword>
<evidence type="ECO:0000256" key="4">
    <source>
        <dbReference type="ARBA" id="ARBA00022670"/>
    </source>
</evidence>
<evidence type="ECO:0000256" key="16">
    <source>
        <dbReference type="ARBA" id="ARBA00023113"/>
    </source>
</evidence>
<evidence type="ECO:0000256" key="3">
    <source>
        <dbReference type="ARBA" id="ARBA00022612"/>
    </source>
</evidence>
<dbReference type="PRINTS" id="PR00367">
    <property type="entry name" value="ETHRSPELEMNT"/>
</dbReference>
<feature type="compositionally biased region" description="Low complexity" evidence="22">
    <location>
        <begin position="695"/>
        <end position="707"/>
    </location>
</feature>
<dbReference type="FunFam" id="3.30.730.10:FF:000001">
    <property type="entry name" value="Ethylene-responsive transcription factor 2"/>
    <property type="match status" value="1"/>
</dbReference>
<evidence type="ECO:0000256" key="12">
    <source>
        <dbReference type="ARBA" id="ARBA00022908"/>
    </source>
</evidence>
<keyword evidence="3" id="KW-1188">Viral release from host cell</keyword>
<dbReference type="PROSITE" id="PS50994">
    <property type="entry name" value="INTEGRASE"/>
    <property type="match status" value="1"/>
</dbReference>
<comment type="subcellular location">
    <subcellularLocation>
        <location evidence="2">Nucleus</location>
    </subcellularLocation>
</comment>
<organism evidence="25 26">
    <name type="scientific">Hibiscus syriacus</name>
    <name type="common">Rose of Sharon</name>
    <dbReference type="NCBI Taxonomy" id="106335"/>
    <lineage>
        <taxon>Eukaryota</taxon>
        <taxon>Viridiplantae</taxon>
        <taxon>Streptophyta</taxon>
        <taxon>Embryophyta</taxon>
        <taxon>Tracheophyta</taxon>
        <taxon>Spermatophyta</taxon>
        <taxon>Magnoliopsida</taxon>
        <taxon>eudicotyledons</taxon>
        <taxon>Gunneridae</taxon>
        <taxon>Pentapetalae</taxon>
        <taxon>rosids</taxon>
        <taxon>malvids</taxon>
        <taxon>Malvales</taxon>
        <taxon>Malvaceae</taxon>
        <taxon>Malvoideae</taxon>
        <taxon>Hibiscus</taxon>
    </lineage>
</organism>
<dbReference type="InterPro" id="IPR039537">
    <property type="entry name" value="Retrotran_Ty1/copia-like"/>
</dbReference>
<evidence type="ECO:0000256" key="9">
    <source>
        <dbReference type="ARBA" id="ARBA00022801"/>
    </source>
</evidence>
<evidence type="ECO:0000256" key="8">
    <source>
        <dbReference type="ARBA" id="ARBA00022759"/>
    </source>
</evidence>
<dbReference type="Pfam" id="PF14223">
    <property type="entry name" value="Retrotran_gag_2"/>
    <property type="match status" value="1"/>
</dbReference>
<dbReference type="InterPro" id="IPR001584">
    <property type="entry name" value="Integrase_cat-core"/>
</dbReference>
<dbReference type="GO" id="GO:0004519">
    <property type="term" value="F:endonuclease activity"/>
    <property type="evidence" value="ECO:0007669"/>
    <property type="project" value="UniProtKB-KW"/>
</dbReference>
<dbReference type="GO" id="GO:0015074">
    <property type="term" value="P:DNA integration"/>
    <property type="evidence" value="ECO:0007669"/>
    <property type="project" value="UniProtKB-KW"/>
</dbReference>
<keyword evidence="26" id="KW-1185">Reference proteome</keyword>
<evidence type="ECO:0000256" key="14">
    <source>
        <dbReference type="ARBA" id="ARBA00022932"/>
    </source>
</evidence>
<evidence type="ECO:0000256" key="15">
    <source>
        <dbReference type="ARBA" id="ARBA00023015"/>
    </source>
</evidence>
<dbReference type="InterPro" id="IPR036955">
    <property type="entry name" value="AP2/ERF_dom_sf"/>
</dbReference>
<evidence type="ECO:0000256" key="6">
    <source>
        <dbReference type="ARBA" id="ARBA00022723"/>
    </source>
</evidence>
<protein>
    <submittedName>
        <fullName evidence="25">ERF098 protein</fullName>
    </submittedName>
</protein>
<comment type="caution">
    <text evidence="25">The sequence shown here is derived from an EMBL/GenBank/DDBJ whole genome shotgun (WGS) entry which is preliminary data.</text>
</comment>
<evidence type="ECO:0000256" key="13">
    <source>
        <dbReference type="ARBA" id="ARBA00022918"/>
    </source>
</evidence>
<dbReference type="SUPFAM" id="SSF53098">
    <property type="entry name" value="Ribonuclease H-like"/>
    <property type="match status" value="1"/>
</dbReference>
<keyword evidence="16" id="KW-0917">Virion maturation</keyword>
<keyword evidence="15" id="KW-0805">Transcription regulation</keyword>
<name>A0A6A3D4G9_HIBSY</name>
<dbReference type="InterPro" id="IPR001471">
    <property type="entry name" value="AP2/ERF_dom"/>
</dbReference>
<keyword evidence="12" id="KW-0229">DNA integration</keyword>
<dbReference type="Pfam" id="PF00847">
    <property type="entry name" value="AP2"/>
    <property type="match status" value="1"/>
</dbReference>
<evidence type="ECO:0000256" key="20">
    <source>
        <dbReference type="ARBA" id="ARBA00023242"/>
    </source>
</evidence>
<dbReference type="EMBL" id="VEPZ02000074">
    <property type="protein sequence ID" value="KAE8734139.1"/>
    <property type="molecule type" value="Genomic_DNA"/>
</dbReference>
<dbReference type="SMART" id="SM00380">
    <property type="entry name" value="AP2"/>
    <property type="match status" value="1"/>
</dbReference>
<reference evidence="25" key="1">
    <citation type="submission" date="2019-09" db="EMBL/GenBank/DDBJ databases">
        <title>Draft genome information of white flower Hibiscus syriacus.</title>
        <authorList>
            <person name="Kim Y.-M."/>
        </authorList>
    </citation>
    <scope>NUCLEOTIDE SEQUENCE [LARGE SCALE GENOMIC DNA]</scope>
    <source>
        <strain evidence="25">YM2019G1</strain>
    </source>
</reference>
<feature type="compositionally biased region" description="Low complexity" evidence="22">
    <location>
        <begin position="668"/>
        <end position="685"/>
    </location>
</feature>
<keyword evidence="11" id="KW-0460">Magnesium</keyword>
<dbReference type="GO" id="GO:0005524">
    <property type="term" value="F:ATP binding"/>
    <property type="evidence" value="ECO:0007669"/>
    <property type="project" value="UniProtKB-KW"/>
</dbReference>
<evidence type="ECO:0000313" key="25">
    <source>
        <dbReference type="EMBL" id="KAE8734139.1"/>
    </source>
</evidence>
<dbReference type="Pfam" id="PF25597">
    <property type="entry name" value="SH3_retrovirus"/>
    <property type="match status" value="1"/>
</dbReference>
<keyword evidence="18" id="KW-0804">Transcription</keyword>
<keyword evidence="13" id="KW-0695">RNA-directed DNA polymerase</keyword>
<dbReference type="GO" id="GO:0003677">
    <property type="term" value="F:DNA binding"/>
    <property type="evidence" value="ECO:0007669"/>
    <property type="project" value="UniProtKB-KW"/>
</dbReference>
<dbReference type="GO" id="GO:0003887">
    <property type="term" value="F:DNA-directed DNA polymerase activity"/>
    <property type="evidence" value="ECO:0007669"/>
    <property type="project" value="UniProtKB-KW"/>
</dbReference>
<evidence type="ECO:0000256" key="7">
    <source>
        <dbReference type="ARBA" id="ARBA00022741"/>
    </source>
</evidence>
<keyword evidence="14" id="KW-0808">Transferase</keyword>
<keyword evidence="20" id="KW-0539">Nucleus</keyword>
<comment type="similarity">
    <text evidence="21">Belongs to the AP2/ERF transcription factor family. ERF subfamily.</text>
</comment>
<evidence type="ECO:0000256" key="21">
    <source>
        <dbReference type="ARBA" id="ARBA00024343"/>
    </source>
</evidence>
<evidence type="ECO:0000256" key="18">
    <source>
        <dbReference type="ARBA" id="ARBA00023163"/>
    </source>
</evidence>
<keyword evidence="14" id="KW-0239">DNA-directed DNA polymerase</keyword>
<feature type="region of interest" description="Disordered" evidence="22">
    <location>
        <begin position="1"/>
        <end position="20"/>
    </location>
</feature>
<dbReference type="Proteomes" id="UP000436088">
    <property type="component" value="Unassembled WGS sequence"/>
</dbReference>
<dbReference type="GO" id="GO:0005634">
    <property type="term" value="C:nucleus"/>
    <property type="evidence" value="ECO:0007669"/>
    <property type="project" value="UniProtKB-SubCell"/>
</dbReference>
<comment type="function">
    <text evidence="1">The aspartyl protease (PR) mediates the proteolytic cleavages of the Gag and Gag-Pol polyproteins after assembly of the VLP.</text>
</comment>
<gene>
    <name evidence="25" type="ORF">F3Y22_tig00000778pilonHSYRG00206</name>
</gene>
<dbReference type="GO" id="GO:0006508">
    <property type="term" value="P:proteolysis"/>
    <property type="evidence" value="ECO:0007669"/>
    <property type="project" value="UniProtKB-KW"/>
</dbReference>
<keyword evidence="19" id="KW-0233">DNA recombination</keyword>
<dbReference type="GO" id="GO:0003964">
    <property type="term" value="F:RNA-directed DNA polymerase activity"/>
    <property type="evidence" value="ECO:0007669"/>
    <property type="project" value="UniProtKB-KW"/>
</dbReference>
<evidence type="ECO:0000256" key="5">
    <source>
        <dbReference type="ARBA" id="ARBA00022722"/>
    </source>
</evidence>
<dbReference type="InterPro" id="IPR016177">
    <property type="entry name" value="DNA-bd_dom_sf"/>
</dbReference>
<dbReference type="PANTHER" id="PTHR42648">
    <property type="entry name" value="TRANSPOSASE, PUTATIVE-RELATED"/>
    <property type="match status" value="1"/>
</dbReference>
<evidence type="ECO:0000259" key="23">
    <source>
        <dbReference type="PROSITE" id="PS50994"/>
    </source>
</evidence>
<evidence type="ECO:0000256" key="2">
    <source>
        <dbReference type="ARBA" id="ARBA00004123"/>
    </source>
</evidence>
<keyword evidence="9" id="KW-0378">Hydrolase</keyword>
<keyword evidence="7" id="KW-0547">Nucleotide-binding</keyword>
<keyword evidence="17" id="KW-0238">DNA-binding</keyword>
<dbReference type="PROSITE" id="PS51032">
    <property type="entry name" value="AP2_ERF"/>
    <property type="match status" value="1"/>
</dbReference>